<proteinExistence type="predicted"/>
<dbReference type="RefSeq" id="WP_388039847.1">
    <property type="nucleotide sequence ID" value="NZ_JBHUEK010000025.1"/>
</dbReference>
<comment type="caution">
    <text evidence="2">The sequence shown here is derived from an EMBL/GenBank/DDBJ whole genome shotgun (WGS) entry which is preliminary data.</text>
</comment>
<organism evidence="2 3">
    <name type="scientific">Fredinandcohnia salidurans</name>
    <dbReference type="NCBI Taxonomy" id="2595041"/>
    <lineage>
        <taxon>Bacteria</taxon>
        <taxon>Bacillati</taxon>
        <taxon>Bacillota</taxon>
        <taxon>Bacilli</taxon>
        <taxon>Bacillales</taxon>
        <taxon>Bacillaceae</taxon>
        <taxon>Fredinandcohnia</taxon>
    </lineage>
</organism>
<dbReference type="EMBL" id="JBHUEK010000025">
    <property type="protein sequence ID" value="MFD1780238.1"/>
    <property type="molecule type" value="Genomic_DNA"/>
</dbReference>
<name>A0ABW4MRS9_9BACI</name>
<feature type="transmembrane region" description="Helical" evidence="1">
    <location>
        <begin position="7"/>
        <end position="28"/>
    </location>
</feature>
<evidence type="ECO:0000313" key="3">
    <source>
        <dbReference type="Proteomes" id="UP001597227"/>
    </source>
</evidence>
<sequence>MLNIGDILFQLFALLVPISFIAVLVYVVRFSKRVKRMETKLDEISKKVE</sequence>
<reference evidence="3" key="1">
    <citation type="journal article" date="2019" name="Int. J. Syst. Evol. Microbiol.">
        <title>The Global Catalogue of Microorganisms (GCM) 10K type strain sequencing project: providing services to taxonomists for standard genome sequencing and annotation.</title>
        <authorList>
            <consortium name="The Broad Institute Genomics Platform"/>
            <consortium name="The Broad Institute Genome Sequencing Center for Infectious Disease"/>
            <person name="Wu L."/>
            <person name="Ma J."/>
        </authorList>
    </citation>
    <scope>NUCLEOTIDE SEQUENCE [LARGE SCALE GENOMIC DNA]</scope>
    <source>
        <strain evidence="3">CCUG 15531</strain>
    </source>
</reference>
<keyword evidence="1" id="KW-0472">Membrane</keyword>
<protein>
    <submittedName>
        <fullName evidence="2">DUF4083 domain-containing protein</fullName>
    </submittedName>
</protein>
<evidence type="ECO:0000256" key="1">
    <source>
        <dbReference type="SAM" id="Phobius"/>
    </source>
</evidence>
<keyword evidence="3" id="KW-1185">Reference proteome</keyword>
<evidence type="ECO:0000313" key="2">
    <source>
        <dbReference type="EMBL" id="MFD1780238.1"/>
    </source>
</evidence>
<keyword evidence="1" id="KW-0812">Transmembrane</keyword>
<gene>
    <name evidence="2" type="ORF">ACFSFW_16360</name>
</gene>
<keyword evidence="1" id="KW-1133">Transmembrane helix</keyword>
<accession>A0ABW4MRS9</accession>
<dbReference type="Proteomes" id="UP001597227">
    <property type="component" value="Unassembled WGS sequence"/>
</dbReference>